<proteinExistence type="predicted"/>
<dbReference type="AlphaFoldDB" id="A0A6J4RMY2"/>
<gene>
    <name evidence="1" type="ORF">AVDCRST_MAG02-3799</name>
</gene>
<feature type="non-terminal residue" evidence="1">
    <location>
        <position position="1"/>
    </location>
</feature>
<organism evidence="1">
    <name type="scientific">uncultured Rubrobacteraceae bacterium</name>
    <dbReference type="NCBI Taxonomy" id="349277"/>
    <lineage>
        <taxon>Bacteria</taxon>
        <taxon>Bacillati</taxon>
        <taxon>Actinomycetota</taxon>
        <taxon>Rubrobacteria</taxon>
        <taxon>Rubrobacterales</taxon>
        <taxon>Rubrobacteraceae</taxon>
        <taxon>environmental samples</taxon>
    </lineage>
</organism>
<reference evidence="1" key="1">
    <citation type="submission" date="2020-02" db="EMBL/GenBank/DDBJ databases">
        <authorList>
            <person name="Meier V. D."/>
        </authorList>
    </citation>
    <scope>NUCLEOTIDE SEQUENCE</scope>
    <source>
        <strain evidence="1">AVDCRST_MAG02</strain>
    </source>
</reference>
<feature type="non-terminal residue" evidence="1">
    <location>
        <position position="37"/>
    </location>
</feature>
<protein>
    <submittedName>
        <fullName evidence="1">Uncharacterized protein</fullName>
    </submittedName>
</protein>
<dbReference type="EMBL" id="CADCVH010000106">
    <property type="protein sequence ID" value="CAA9471956.1"/>
    <property type="molecule type" value="Genomic_DNA"/>
</dbReference>
<sequence length="37" mass="4201">WADGSPILRATSRRFVTGRGETPKVMLVTASCRRMRH</sequence>
<evidence type="ECO:0000313" key="1">
    <source>
        <dbReference type="EMBL" id="CAA9471956.1"/>
    </source>
</evidence>
<name>A0A6J4RMY2_9ACTN</name>
<accession>A0A6J4RMY2</accession>